<protein>
    <submittedName>
        <fullName evidence="1">14645_t:CDS:1</fullName>
    </submittedName>
</protein>
<organism evidence="1 2">
    <name type="scientific">Funneliformis mosseae</name>
    <name type="common">Endomycorrhizal fungus</name>
    <name type="synonym">Glomus mosseae</name>
    <dbReference type="NCBI Taxonomy" id="27381"/>
    <lineage>
        <taxon>Eukaryota</taxon>
        <taxon>Fungi</taxon>
        <taxon>Fungi incertae sedis</taxon>
        <taxon>Mucoromycota</taxon>
        <taxon>Glomeromycotina</taxon>
        <taxon>Glomeromycetes</taxon>
        <taxon>Glomerales</taxon>
        <taxon>Glomeraceae</taxon>
        <taxon>Funneliformis</taxon>
    </lineage>
</organism>
<accession>A0A9N9B9M5</accession>
<reference evidence="1" key="1">
    <citation type="submission" date="2021-06" db="EMBL/GenBank/DDBJ databases">
        <authorList>
            <person name="Kallberg Y."/>
            <person name="Tangrot J."/>
            <person name="Rosling A."/>
        </authorList>
    </citation>
    <scope>NUCLEOTIDE SEQUENCE</scope>
    <source>
        <strain evidence="1">87-6 pot B 2015</strain>
    </source>
</reference>
<gene>
    <name evidence="1" type="ORF">FMOSSE_LOCUS6778</name>
</gene>
<dbReference type="AlphaFoldDB" id="A0A9N9B9M5"/>
<evidence type="ECO:0000313" key="2">
    <source>
        <dbReference type="Proteomes" id="UP000789375"/>
    </source>
</evidence>
<evidence type="ECO:0000313" key="1">
    <source>
        <dbReference type="EMBL" id="CAG8557288.1"/>
    </source>
</evidence>
<dbReference type="EMBL" id="CAJVPP010001464">
    <property type="protein sequence ID" value="CAG8557288.1"/>
    <property type="molecule type" value="Genomic_DNA"/>
</dbReference>
<dbReference type="Proteomes" id="UP000789375">
    <property type="component" value="Unassembled WGS sequence"/>
</dbReference>
<proteinExistence type="predicted"/>
<keyword evidence="2" id="KW-1185">Reference proteome</keyword>
<sequence>LKVLFLDTTKLAVHLNGTWVKGSDREMLLIETNEMTDLDQLTQLKQNILLDFMPKFYCKLPSDRH</sequence>
<name>A0A9N9B9M5_FUNMO</name>
<comment type="caution">
    <text evidence="1">The sequence shown here is derived from an EMBL/GenBank/DDBJ whole genome shotgun (WGS) entry which is preliminary data.</text>
</comment>
<feature type="non-terminal residue" evidence="1">
    <location>
        <position position="1"/>
    </location>
</feature>